<dbReference type="RefSeq" id="WP_064065551.1">
    <property type="nucleotide sequence ID" value="NZ_CP101467.1"/>
</dbReference>
<evidence type="ECO:0000259" key="4">
    <source>
        <dbReference type="Pfam" id="PF13472"/>
    </source>
</evidence>
<keyword evidence="6" id="KW-1185">Reference proteome</keyword>
<feature type="disulfide bond" evidence="2">
    <location>
        <begin position="64"/>
        <end position="89"/>
    </location>
</feature>
<dbReference type="Proteomes" id="UP000254569">
    <property type="component" value="Unassembled WGS sequence"/>
</dbReference>
<feature type="active site" evidence="1">
    <location>
        <position position="276"/>
    </location>
</feature>
<keyword evidence="3" id="KW-0732">Signal</keyword>
<dbReference type="Gene3D" id="3.40.50.1110">
    <property type="entry name" value="SGNH hydrolase"/>
    <property type="match status" value="1"/>
</dbReference>
<feature type="active site" description="Nucleophile" evidence="1">
    <location>
        <position position="48"/>
    </location>
</feature>
<organism evidence="5 6">
    <name type="scientific">Rhodococcus gordoniae</name>
    <dbReference type="NCBI Taxonomy" id="223392"/>
    <lineage>
        <taxon>Bacteria</taxon>
        <taxon>Bacillati</taxon>
        <taxon>Actinomycetota</taxon>
        <taxon>Actinomycetes</taxon>
        <taxon>Mycobacteriales</taxon>
        <taxon>Nocardiaceae</taxon>
        <taxon>Rhodococcus</taxon>
    </lineage>
</organism>
<dbReference type="Pfam" id="PF13472">
    <property type="entry name" value="Lipase_GDSL_2"/>
    <property type="match status" value="1"/>
</dbReference>
<dbReference type="PANTHER" id="PTHR37981:SF1">
    <property type="entry name" value="SGNH HYDROLASE-TYPE ESTERASE DOMAIN-CONTAINING PROTEIN"/>
    <property type="match status" value="1"/>
</dbReference>
<protein>
    <submittedName>
        <fullName evidence="5">Esterase</fullName>
        <ecNumber evidence="5">3.1.1.3</ecNumber>
    </submittedName>
</protein>
<proteinExistence type="predicted"/>
<dbReference type="AlphaFoldDB" id="A0A379LTW6"/>
<gene>
    <name evidence="5" type="ORF">NCTC13296_00283</name>
</gene>
<dbReference type="SUPFAM" id="SSF52266">
    <property type="entry name" value="SGNH hydrolase"/>
    <property type="match status" value="1"/>
</dbReference>
<dbReference type="OrthoDB" id="5503950at2"/>
<dbReference type="GO" id="GO:0019433">
    <property type="term" value="P:triglyceride catabolic process"/>
    <property type="evidence" value="ECO:0007669"/>
    <property type="project" value="TreeGrafter"/>
</dbReference>
<dbReference type="PANTHER" id="PTHR37981">
    <property type="entry name" value="LIPASE 2"/>
    <property type="match status" value="1"/>
</dbReference>
<feature type="domain" description="SGNH hydrolase-type esterase" evidence="4">
    <location>
        <begin position="44"/>
        <end position="283"/>
    </location>
</feature>
<dbReference type="EC" id="3.1.1.3" evidence="5"/>
<feature type="disulfide bond" evidence="2">
    <location>
        <begin position="206"/>
        <end position="255"/>
    </location>
</feature>
<accession>A0A379LTW6</accession>
<evidence type="ECO:0000313" key="5">
    <source>
        <dbReference type="EMBL" id="SUE13467.1"/>
    </source>
</evidence>
<dbReference type="PROSITE" id="PS51257">
    <property type="entry name" value="PROKAR_LIPOPROTEIN"/>
    <property type="match status" value="1"/>
</dbReference>
<evidence type="ECO:0000256" key="3">
    <source>
        <dbReference type="SAM" id="SignalP"/>
    </source>
</evidence>
<dbReference type="InterPro" id="IPR037460">
    <property type="entry name" value="SEST-like"/>
</dbReference>
<evidence type="ECO:0000256" key="1">
    <source>
        <dbReference type="PIRSR" id="PIRSR637460-1"/>
    </source>
</evidence>
<dbReference type="GO" id="GO:0004806">
    <property type="term" value="F:triacylglycerol lipase activity"/>
    <property type="evidence" value="ECO:0007669"/>
    <property type="project" value="UniProtKB-EC"/>
</dbReference>
<dbReference type="InterPro" id="IPR013830">
    <property type="entry name" value="SGNH_hydro"/>
</dbReference>
<reference evidence="5 6" key="1">
    <citation type="submission" date="2018-06" db="EMBL/GenBank/DDBJ databases">
        <authorList>
            <consortium name="Pathogen Informatics"/>
            <person name="Doyle S."/>
        </authorList>
    </citation>
    <scope>NUCLEOTIDE SEQUENCE [LARGE SCALE GENOMIC DNA]</scope>
    <source>
        <strain evidence="5 6">NCTC13296</strain>
    </source>
</reference>
<keyword evidence="2" id="KW-1015">Disulfide bond</keyword>
<name>A0A379LTW6_9NOCA</name>
<keyword evidence="5" id="KW-0378">Hydrolase</keyword>
<dbReference type="CDD" id="cd01823">
    <property type="entry name" value="SEST_like"/>
    <property type="match status" value="1"/>
</dbReference>
<dbReference type="EMBL" id="UGVI01000001">
    <property type="protein sequence ID" value="SUE13467.1"/>
    <property type="molecule type" value="Genomic_DNA"/>
</dbReference>
<evidence type="ECO:0000256" key="2">
    <source>
        <dbReference type="PIRSR" id="PIRSR637460-2"/>
    </source>
</evidence>
<feature type="signal peptide" evidence="3">
    <location>
        <begin position="1"/>
        <end position="25"/>
    </location>
</feature>
<feature type="disulfide bond" evidence="2">
    <location>
        <begin position="141"/>
        <end position="153"/>
    </location>
</feature>
<sequence>MTRPRPLRRAGVIACAAITFVVAGAACAGTEETAPAADYESYVALGDSFAAGPGIPPQTEGDPCGRSGSNYPTLVAAGLGIDNFVDASCGAATSLDFAMPQTTFRGGTVPPQYDSLRPDTELVTVGIGGNDIGLVQLALGCVNLSAPPEGASCAITNTTGGADRVDATIDAFAPTYTTVIDEIRRRSPEARIVLVGYPTGIRDGGCFPDQRIWPEDATYLQEKIDRLNTVMREQAEAADADYVDLRSSSRDHDVCAAPETRWMAGLQPAAGSIPLHPNAAGHRNAADQVLAALTDRS</sequence>
<evidence type="ECO:0000313" key="6">
    <source>
        <dbReference type="Proteomes" id="UP000254569"/>
    </source>
</evidence>
<feature type="chain" id="PRO_5039497885" evidence="3">
    <location>
        <begin position="26"/>
        <end position="297"/>
    </location>
</feature>
<dbReference type="InterPro" id="IPR036514">
    <property type="entry name" value="SGNH_hydro_sf"/>
</dbReference>